<evidence type="ECO:0000313" key="2">
    <source>
        <dbReference type="Proteomes" id="UP000198517"/>
    </source>
</evidence>
<gene>
    <name evidence="1" type="ORF">SAMN05421544_104109</name>
</gene>
<evidence type="ECO:0000313" key="1">
    <source>
        <dbReference type="EMBL" id="SDE18703.1"/>
    </source>
</evidence>
<sequence>MIFEKLNFPLNFTFKISTLANDFTIEDSLGNSIGYVRQKMFKLKEDVIIYDSDKKNKELVRIKADRWLDFNASYSISDAKMENKYGRLARKGMKSIWKAHYDIIDDSEQLKFHITENNPFVRILDGLVGEIPIVGYFTGYIFNPTYSVKDKSGKEYFKLKKMPSFFGRKFRLEKISDIDSRNETLVVLSLFMMMLLERMRG</sequence>
<dbReference type="AlphaFoldDB" id="A0A1G7AV79"/>
<dbReference type="RefSeq" id="WP_092736149.1">
    <property type="nucleotide sequence ID" value="NZ_FNAS01000004.1"/>
</dbReference>
<accession>A0A1G7AV79</accession>
<proteinExistence type="predicted"/>
<dbReference type="EMBL" id="FNAS01000004">
    <property type="protein sequence ID" value="SDE18703.1"/>
    <property type="molecule type" value="Genomic_DNA"/>
</dbReference>
<keyword evidence="2" id="KW-1185">Reference proteome</keyword>
<organism evidence="1 2">
    <name type="scientific">Riemerella columbipharyngis</name>
    <dbReference type="NCBI Taxonomy" id="1071918"/>
    <lineage>
        <taxon>Bacteria</taxon>
        <taxon>Pseudomonadati</taxon>
        <taxon>Bacteroidota</taxon>
        <taxon>Flavobacteriia</taxon>
        <taxon>Flavobacteriales</taxon>
        <taxon>Weeksellaceae</taxon>
        <taxon>Riemerella</taxon>
    </lineage>
</organism>
<dbReference type="STRING" id="1071918.SAMN05421544_104109"/>
<protein>
    <recommendedName>
        <fullName evidence="3">LURP-one-related</fullName>
    </recommendedName>
</protein>
<reference evidence="1 2" key="1">
    <citation type="submission" date="2016-10" db="EMBL/GenBank/DDBJ databases">
        <authorList>
            <person name="de Groot N.N."/>
        </authorList>
    </citation>
    <scope>NUCLEOTIDE SEQUENCE [LARGE SCALE GENOMIC DNA]</scope>
    <source>
        <strain evidence="1 2">DSM 24015</strain>
    </source>
</reference>
<dbReference type="Proteomes" id="UP000198517">
    <property type="component" value="Unassembled WGS sequence"/>
</dbReference>
<name>A0A1G7AV79_9FLAO</name>
<evidence type="ECO:0008006" key="3">
    <source>
        <dbReference type="Google" id="ProtNLM"/>
    </source>
</evidence>
<dbReference type="OrthoDB" id="703597at2"/>